<evidence type="ECO:0000313" key="3">
    <source>
        <dbReference type="EMBL" id="TWF79331.1"/>
    </source>
</evidence>
<dbReference type="NCBIfam" id="TIGR01552">
    <property type="entry name" value="phd_fam"/>
    <property type="match status" value="1"/>
</dbReference>
<dbReference type="Proteomes" id="UP000321261">
    <property type="component" value="Unassembled WGS sequence"/>
</dbReference>
<dbReference type="OrthoDB" id="33091at2"/>
<dbReference type="Gene3D" id="3.40.1620.10">
    <property type="entry name" value="YefM-like domain"/>
    <property type="match status" value="1"/>
</dbReference>
<proteinExistence type="inferred from homology"/>
<evidence type="ECO:0000313" key="4">
    <source>
        <dbReference type="Proteomes" id="UP000321261"/>
    </source>
</evidence>
<organism evidence="3 4">
    <name type="scientific">Pseudonocardia hierapolitana</name>
    <dbReference type="NCBI Taxonomy" id="1128676"/>
    <lineage>
        <taxon>Bacteria</taxon>
        <taxon>Bacillati</taxon>
        <taxon>Actinomycetota</taxon>
        <taxon>Actinomycetes</taxon>
        <taxon>Pseudonocardiales</taxon>
        <taxon>Pseudonocardiaceae</taxon>
        <taxon>Pseudonocardia</taxon>
    </lineage>
</organism>
<dbReference type="SUPFAM" id="SSF143120">
    <property type="entry name" value="YefM-like"/>
    <property type="match status" value="1"/>
</dbReference>
<comment type="caution">
    <text evidence="3">The sequence shown here is derived from an EMBL/GenBank/DDBJ whole genome shotgun (WGS) entry which is preliminary data.</text>
</comment>
<dbReference type="InterPro" id="IPR006442">
    <property type="entry name" value="Antitoxin_Phd/YefM"/>
</dbReference>
<comment type="function">
    <text evidence="2">Antitoxin component of a type II toxin-antitoxin (TA) system.</text>
</comment>
<protein>
    <recommendedName>
        <fullName evidence="2">Antitoxin</fullName>
    </recommendedName>
</protein>
<gene>
    <name evidence="3" type="ORF">FHX44_115264</name>
</gene>
<dbReference type="InterPro" id="IPR036165">
    <property type="entry name" value="YefM-like_sf"/>
</dbReference>
<dbReference type="Pfam" id="PF02604">
    <property type="entry name" value="PhdYeFM_antitox"/>
    <property type="match status" value="1"/>
</dbReference>
<sequence>MVEVGVHEAKTTLSDLLRRVAEGEEVVITRSGEPVARLVPVQRRARRTFGADRGLFEVPEDFDDPLPDEVQRAFEG</sequence>
<comment type="similarity">
    <text evidence="1 2">Belongs to the phD/YefM antitoxin family.</text>
</comment>
<keyword evidence="4" id="KW-1185">Reference proteome</keyword>
<evidence type="ECO:0000256" key="1">
    <source>
        <dbReference type="ARBA" id="ARBA00009981"/>
    </source>
</evidence>
<dbReference type="PANTHER" id="PTHR35377:SF7">
    <property type="entry name" value="SSL1004 PROTEIN"/>
    <property type="match status" value="1"/>
</dbReference>
<accession>A0A561SWX4</accession>
<dbReference type="PANTHER" id="PTHR35377">
    <property type="entry name" value="ANTITOXIN VAPB49-RELATED-RELATED"/>
    <property type="match status" value="1"/>
</dbReference>
<reference evidence="3 4" key="1">
    <citation type="submission" date="2019-06" db="EMBL/GenBank/DDBJ databases">
        <title>Sequencing the genomes of 1000 actinobacteria strains.</title>
        <authorList>
            <person name="Klenk H.-P."/>
        </authorList>
    </citation>
    <scope>NUCLEOTIDE SEQUENCE [LARGE SCALE GENOMIC DNA]</scope>
    <source>
        <strain evidence="3 4">DSM 45671</strain>
    </source>
</reference>
<name>A0A561SWX4_9PSEU</name>
<dbReference type="InterPro" id="IPR051416">
    <property type="entry name" value="phD-YefM_TA_antitoxins"/>
</dbReference>
<dbReference type="RefSeq" id="WP_147258210.1">
    <property type="nucleotide sequence ID" value="NZ_VIWU01000001.1"/>
</dbReference>
<evidence type="ECO:0000256" key="2">
    <source>
        <dbReference type="RuleBase" id="RU362080"/>
    </source>
</evidence>
<dbReference type="EMBL" id="VIWU01000001">
    <property type="protein sequence ID" value="TWF79331.1"/>
    <property type="molecule type" value="Genomic_DNA"/>
</dbReference>
<dbReference type="AlphaFoldDB" id="A0A561SWX4"/>